<organism evidence="1 2">
    <name type="scientific">Lineolata rhizophorae</name>
    <dbReference type="NCBI Taxonomy" id="578093"/>
    <lineage>
        <taxon>Eukaryota</taxon>
        <taxon>Fungi</taxon>
        <taxon>Dikarya</taxon>
        <taxon>Ascomycota</taxon>
        <taxon>Pezizomycotina</taxon>
        <taxon>Dothideomycetes</taxon>
        <taxon>Dothideomycetes incertae sedis</taxon>
        <taxon>Lineolatales</taxon>
        <taxon>Lineolataceae</taxon>
        <taxon>Lineolata</taxon>
    </lineage>
</organism>
<reference evidence="1" key="1">
    <citation type="journal article" date="2020" name="Stud. Mycol.">
        <title>101 Dothideomycetes genomes: a test case for predicting lifestyles and emergence of pathogens.</title>
        <authorList>
            <person name="Haridas S."/>
            <person name="Albert R."/>
            <person name="Binder M."/>
            <person name="Bloem J."/>
            <person name="Labutti K."/>
            <person name="Salamov A."/>
            <person name="Andreopoulos B."/>
            <person name="Baker S."/>
            <person name="Barry K."/>
            <person name="Bills G."/>
            <person name="Bluhm B."/>
            <person name="Cannon C."/>
            <person name="Castanera R."/>
            <person name="Culley D."/>
            <person name="Daum C."/>
            <person name="Ezra D."/>
            <person name="Gonzalez J."/>
            <person name="Henrissat B."/>
            <person name="Kuo A."/>
            <person name="Liang C."/>
            <person name="Lipzen A."/>
            <person name="Lutzoni F."/>
            <person name="Magnuson J."/>
            <person name="Mondo S."/>
            <person name="Nolan M."/>
            <person name="Ohm R."/>
            <person name="Pangilinan J."/>
            <person name="Park H.-J."/>
            <person name="Ramirez L."/>
            <person name="Alfaro M."/>
            <person name="Sun H."/>
            <person name="Tritt A."/>
            <person name="Yoshinaga Y."/>
            <person name="Zwiers L.-H."/>
            <person name="Turgeon B."/>
            <person name="Goodwin S."/>
            <person name="Spatafora J."/>
            <person name="Crous P."/>
            <person name="Grigoriev I."/>
        </authorList>
    </citation>
    <scope>NUCLEOTIDE SEQUENCE</scope>
    <source>
        <strain evidence="1">ATCC 16933</strain>
    </source>
</reference>
<dbReference type="EMBL" id="MU001691">
    <property type="protein sequence ID" value="KAF2454536.1"/>
    <property type="molecule type" value="Genomic_DNA"/>
</dbReference>
<dbReference type="Proteomes" id="UP000799766">
    <property type="component" value="Unassembled WGS sequence"/>
</dbReference>
<dbReference type="OrthoDB" id="3783344at2759"/>
<dbReference type="AlphaFoldDB" id="A0A6A6NS24"/>
<proteinExistence type="predicted"/>
<gene>
    <name evidence="1" type="ORF">BDY21DRAFT_423772</name>
</gene>
<sequence length="189" mass="21222">MATAEPKATIALFVDAARSGRADELRHLFESHSDYRTIIPGWRLFDVHYLAFFAGVETWKVVVEYVLEAKTWDLGEKGDLIGGAALNNDLPMMQYLLDELHLNANEGRIMFTPVLMMIDPDEEIKRKAWAGEDEKRSTVRAEIVKLLKSHGCTMGGQGEYAQKSHMLGSGKLCWHRVGKTKSSCPVVLE</sequence>
<evidence type="ECO:0000313" key="2">
    <source>
        <dbReference type="Proteomes" id="UP000799766"/>
    </source>
</evidence>
<protein>
    <submittedName>
        <fullName evidence="1">Uncharacterized protein</fullName>
    </submittedName>
</protein>
<accession>A0A6A6NS24</accession>
<name>A0A6A6NS24_9PEZI</name>
<evidence type="ECO:0000313" key="1">
    <source>
        <dbReference type="EMBL" id="KAF2454536.1"/>
    </source>
</evidence>
<keyword evidence="2" id="KW-1185">Reference proteome</keyword>